<dbReference type="RefSeq" id="WP_270077506.1">
    <property type="nucleotide sequence ID" value="NZ_CP115174.1"/>
</dbReference>
<dbReference type="EMBL" id="CP115174">
    <property type="protein sequence ID" value="WBO22866.1"/>
    <property type="molecule type" value="Genomic_DNA"/>
</dbReference>
<organism evidence="1 2">
    <name type="scientific">Sphingomonas abietis</name>
    <dbReference type="NCBI Taxonomy" id="3012344"/>
    <lineage>
        <taxon>Bacteria</taxon>
        <taxon>Pseudomonadati</taxon>
        <taxon>Pseudomonadota</taxon>
        <taxon>Alphaproteobacteria</taxon>
        <taxon>Sphingomonadales</taxon>
        <taxon>Sphingomonadaceae</taxon>
        <taxon>Sphingomonas</taxon>
    </lineage>
</organism>
<proteinExistence type="predicted"/>
<evidence type="ECO:0000313" key="1">
    <source>
        <dbReference type="EMBL" id="WBO22866.1"/>
    </source>
</evidence>
<dbReference type="Proteomes" id="UP001210865">
    <property type="component" value="Chromosome"/>
</dbReference>
<sequence length="342" mass="38218">MKSVKPKWQTWWTIAGPKLPTAELMLRQGIFIAPMSEDDFNRSKGEATPAPSAKMTSDSYVVRYPPRDVVQSRYRLQIDVPDVGEEEAGEHAREIANRLLASLSLAVPGGRYHAEFRKIRHVGENQEKSAWSQTIGITSLSDPEPLGDGDRARALTLYDRVESDETADNAYLHLLTAWQLQDTPGSKPLQRSVLQHYALCMEAIVTGVMIKVKSYKADQIKQAENKFIEEFLAELPNRANKPKAVREASTSLRMIGLQNTLPSIDMVAAVIGISNDTREEAKALYKFRSSSLSHPGRTNPKELHRWLHHGPTVIDLCKADIIARAFLVAYCDWDKVGGVAEL</sequence>
<reference evidence="1 2" key="1">
    <citation type="submission" date="2022-12" db="EMBL/GenBank/DDBJ databases">
        <title>Sphingomonas abieness sp. nov., an endophytic bacterium isolated from Abies koreana.</title>
        <authorList>
            <person name="Jiang L."/>
            <person name="Lee J."/>
        </authorList>
    </citation>
    <scope>NUCLEOTIDE SEQUENCE [LARGE SCALE GENOMIC DNA]</scope>
    <source>
        <strain evidence="2">PAMB 00755</strain>
    </source>
</reference>
<keyword evidence="2" id="KW-1185">Reference proteome</keyword>
<evidence type="ECO:0000313" key="2">
    <source>
        <dbReference type="Proteomes" id="UP001210865"/>
    </source>
</evidence>
<name>A0ABY7NTT5_9SPHN</name>
<gene>
    <name evidence="1" type="ORF">PBT88_01585</name>
</gene>
<evidence type="ECO:0008006" key="3">
    <source>
        <dbReference type="Google" id="ProtNLM"/>
    </source>
</evidence>
<protein>
    <recommendedName>
        <fullName evidence="3">Apea-like HEPN domain-containing protein</fullName>
    </recommendedName>
</protein>
<accession>A0ABY7NTT5</accession>